<dbReference type="EMBL" id="CAUWAG010000020">
    <property type="protein sequence ID" value="CAJ2512818.1"/>
    <property type="molecule type" value="Genomic_DNA"/>
</dbReference>
<sequence length="411" mass="44750">MSLDALVVQTLTAFGISLAELADLHFDTVHRWLPVVDKNSFHDTHKQLREDHGSALDEELAVLTLSMFLASRVPCVKREYPVEKSPIYRVTKRLSLISLSEQPSLLLLQAGILVTAYELGHGLTRQAYLSLATCFSVAKLMGLAYAGSVLSQGDGEGQLAVSACAGAPSHFSIGKGHRTAIIHISDADNNALCSMIALCAIDWQAPLLIPPPDEPYVAASLRNVTAFLKGASFLVGPFRAFQVTVETAFLIGSALTYVHRRSTTSVQQCATLDSHMQQLVQSLLHTSQRKYLRICEAAALAISALAALRSTHSEGNAHDLDSASALALRSISNMVLDMARIALESCDAHDSRQHSFIAFCTESRATLYVVEHLGRGLSEQEVDVLRSSTLRFGRRWAIGCIYPSHLESLLR</sequence>
<dbReference type="CDD" id="cd12148">
    <property type="entry name" value="fungal_TF_MHR"/>
    <property type="match status" value="1"/>
</dbReference>
<reference evidence="1" key="1">
    <citation type="submission" date="2023-10" db="EMBL/GenBank/DDBJ databases">
        <authorList>
            <person name="Hackl T."/>
        </authorList>
    </citation>
    <scope>NUCLEOTIDE SEQUENCE</scope>
</reference>
<name>A0AAI8VXD7_9PEZI</name>
<evidence type="ECO:0000313" key="2">
    <source>
        <dbReference type="Proteomes" id="UP001295740"/>
    </source>
</evidence>
<protein>
    <submittedName>
        <fullName evidence="1">Uu.00g009370.m01.CDS01</fullName>
    </submittedName>
</protein>
<gene>
    <name evidence="1" type="ORF">KHLLAP_LOCUS13286</name>
</gene>
<comment type="caution">
    <text evidence="1">The sequence shown here is derived from an EMBL/GenBank/DDBJ whole genome shotgun (WGS) entry which is preliminary data.</text>
</comment>
<dbReference type="AlphaFoldDB" id="A0AAI8VXD7"/>
<keyword evidence="2" id="KW-1185">Reference proteome</keyword>
<organism evidence="1 2">
    <name type="scientific">Anthostomella pinea</name>
    <dbReference type="NCBI Taxonomy" id="933095"/>
    <lineage>
        <taxon>Eukaryota</taxon>
        <taxon>Fungi</taxon>
        <taxon>Dikarya</taxon>
        <taxon>Ascomycota</taxon>
        <taxon>Pezizomycotina</taxon>
        <taxon>Sordariomycetes</taxon>
        <taxon>Xylariomycetidae</taxon>
        <taxon>Xylariales</taxon>
        <taxon>Xylariaceae</taxon>
        <taxon>Anthostomella</taxon>
    </lineage>
</organism>
<evidence type="ECO:0000313" key="1">
    <source>
        <dbReference type="EMBL" id="CAJ2512818.1"/>
    </source>
</evidence>
<dbReference type="Proteomes" id="UP001295740">
    <property type="component" value="Unassembled WGS sequence"/>
</dbReference>
<proteinExistence type="predicted"/>
<accession>A0AAI8VXD7</accession>